<dbReference type="EMBL" id="JACHDB010000001">
    <property type="protein sequence ID" value="MBB5434587.1"/>
    <property type="molecule type" value="Genomic_DNA"/>
</dbReference>
<comment type="caution">
    <text evidence="2">The sequence shown here is derived from an EMBL/GenBank/DDBJ whole genome shotgun (WGS) entry which is preliminary data.</text>
</comment>
<gene>
    <name evidence="2" type="ORF">HDA36_004671</name>
</gene>
<evidence type="ECO:0000256" key="1">
    <source>
        <dbReference type="SAM" id="Phobius"/>
    </source>
</evidence>
<name>A0A7W8QQ88_9ACTN</name>
<organism evidence="2 3">
    <name type="scientific">Nocardiopsis composta</name>
    <dbReference type="NCBI Taxonomy" id="157465"/>
    <lineage>
        <taxon>Bacteria</taxon>
        <taxon>Bacillati</taxon>
        <taxon>Actinomycetota</taxon>
        <taxon>Actinomycetes</taxon>
        <taxon>Streptosporangiales</taxon>
        <taxon>Nocardiopsidaceae</taxon>
        <taxon>Nocardiopsis</taxon>
    </lineage>
</organism>
<keyword evidence="1" id="KW-1133">Transmembrane helix</keyword>
<reference evidence="2 3" key="1">
    <citation type="submission" date="2020-08" db="EMBL/GenBank/DDBJ databases">
        <title>Sequencing the genomes of 1000 actinobacteria strains.</title>
        <authorList>
            <person name="Klenk H.-P."/>
        </authorList>
    </citation>
    <scope>NUCLEOTIDE SEQUENCE [LARGE SCALE GENOMIC DNA]</scope>
    <source>
        <strain evidence="2 3">DSM 44551</strain>
    </source>
</reference>
<accession>A0A7W8QQ88</accession>
<dbReference type="RefSeq" id="WP_184395312.1">
    <property type="nucleotide sequence ID" value="NZ_BAAAJD010000060.1"/>
</dbReference>
<sequence>MYAKEKGGKSRRGLYGWRAFFAVFGCGTVAAFVVMGIIIGSLNMFFSALSSPEQRQESPLVLGTRQPRETTKPGVLDLCELVEAQAMMSATTGNRINEGDQYEDTALSDKEADPRTVSDSCTWEVSVGATEVWNFNLEYVAYMETKGNSDLIELAERRFESEVGEVENVLKAVEEEGDIENLKREGDGKYFYSPSDDGGGFVFIRRVKSGVYVVTLTSSDRGTGKTAELQDYRVETVKVAEMFDEAFERQIPDL</sequence>
<keyword evidence="3" id="KW-1185">Reference proteome</keyword>
<evidence type="ECO:0000313" key="2">
    <source>
        <dbReference type="EMBL" id="MBB5434587.1"/>
    </source>
</evidence>
<feature type="transmembrane region" description="Helical" evidence="1">
    <location>
        <begin position="20"/>
        <end position="46"/>
    </location>
</feature>
<evidence type="ECO:0000313" key="3">
    <source>
        <dbReference type="Proteomes" id="UP000572635"/>
    </source>
</evidence>
<proteinExistence type="predicted"/>
<keyword evidence="1" id="KW-0812">Transmembrane</keyword>
<dbReference type="Proteomes" id="UP000572635">
    <property type="component" value="Unassembled WGS sequence"/>
</dbReference>
<keyword evidence="1" id="KW-0472">Membrane</keyword>
<dbReference type="AlphaFoldDB" id="A0A7W8QQ88"/>
<protein>
    <submittedName>
        <fullName evidence="2">Uncharacterized protein</fullName>
    </submittedName>
</protein>